<dbReference type="OrthoDB" id="3191556at2"/>
<reference evidence="1 2" key="1">
    <citation type="submission" date="2018-07" db="EMBL/GenBank/DDBJ databases">
        <title>Genome sequences of six Lactobacillus spp. isolated from bumble bee guts.</title>
        <authorList>
            <person name="Motta E.V.S."/>
            <person name="Moran N.A."/>
        </authorList>
    </citation>
    <scope>NUCLEOTIDE SEQUENCE [LARGE SCALE GENOMIC DNA]</scope>
    <source>
        <strain evidence="1 2">BI-1.1</strain>
    </source>
</reference>
<proteinExistence type="predicted"/>
<dbReference type="RefSeq" id="WP_118902826.1">
    <property type="nucleotide sequence ID" value="NZ_QOCR01000004.1"/>
</dbReference>
<sequence>MEKLSQKDAIHNFAVKYFDLYRNPQTINTLVNKDFETICSSLGFQIDGGQALINAYYPEAFDHCHYLKQIIDRIDDIQLLGNAIFSYYARCRLQNFSTLSAEPRSWMETAFERLAVITSSQLRSPYLFEGTLQTVKLVSNRTGMELNISADEVEQRLTIQQDGQVQLERYAGDNKSLQLQLLSSQNFQLTSTKVIFEALSYYFGHISILPIVAFDEGSWQIQLINTTGRVLQYQGSLCQKLKVHNQDLSELIRQQLKISDLYVFDGNFERIDQLKITYQGITATDYLELNRQRGTLIYQQTLLNGQKMLQTYYLTTTINDLLDIWDLDLQGTASTSPQKWQVSWRTRQGNTAKFYLDFTQPDLLIMWQEFVQKIQKILDNYQQGELLKSPLLLSDSQQRVICQVTFKKQGKFYNYLGKDGLQVGDWVIVPVGSDNHQLKARIQKISNEIPFLGLDHLKSIIRQCTPADFE</sequence>
<dbReference type="AlphaFoldDB" id="A0A3R6UY54"/>
<protein>
    <submittedName>
        <fullName evidence="1">Uncharacterized protein</fullName>
    </submittedName>
</protein>
<evidence type="ECO:0000313" key="1">
    <source>
        <dbReference type="EMBL" id="RHW50230.1"/>
    </source>
</evidence>
<accession>A0A3R6UY54</accession>
<organism evidence="1 2">
    <name type="scientific">Bombilactobacillus bombi</name>
    <dbReference type="NCBI Taxonomy" id="1303590"/>
    <lineage>
        <taxon>Bacteria</taxon>
        <taxon>Bacillati</taxon>
        <taxon>Bacillota</taxon>
        <taxon>Bacilli</taxon>
        <taxon>Lactobacillales</taxon>
        <taxon>Lactobacillaceae</taxon>
        <taxon>Bombilactobacillus</taxon>
    </lineage>
</organism>
<keyword evidence="2" id="KW-1185">Reference proteome</keyword>
<dbReference type="EMBL" id="QOCR01000004">
    <property type="protein sequence ID" value="RHW50230.1"/>
    <property type="molecule type" value="Genomic_DNA"/>
</dbReference>
<name>A0A3R6UY54_9LACO</name>
<comment type="caution">
    <text evidence="1">The sequence shown here is derived from an EMBL/GenBank/DDBJ whole genome shotgun (WGS) entry which is preliminary data.</text>
</comment>
<evidence type="ECO:0000313" key="2">
    <source>
        <dbReference type="Proteomes" id="UP000284109"/>
    </source>
</evidence>
<dbReference type="Proteomes" id="UP000284109">
    <property type="component" value="Unassembled WGS sequence"/>
</dbReference>
<gene>
    <name evidence="1" type="ORF">DS831_08735</name>
</gene>